<dbReference type="Proteomes" id="UP001224392">
    <property type="component" value="Unassembled WGS sequence"/>
</dbReference>
<gene>
    <name evidence="2" type="ORF">MNKW57_03200</name>
</gene>
<keyword evidence="3" id="KW-1185">Reference proteome</keyword>
<evidence type="ECO:0000313" key="2">
    <source>
        <dbReference type="EMBL" id="GMG85999.1"/>
    </source>
</evidence>
<feature type="compositionally biased region" description="Basic and acidic residues" evidence="1">
    <location>
        <begin position="25"/>
        <end position="37"/>
    </location>
</feature>
<organism evidence="2 3">
    <name type="scientific">Biformimicrobium ophioploci</name>
    <dbReference type="NCBI Taxonomy" id="3036711"/>
    <lineage>
        <taxon>Bacteria</taxon>
        <taxon>Pseudomonadati</taxon>
        <taxon>Pseudomonadota</taxon>
        <taxon>Gammaproteobacteria</taxon>
        <taxon>Cellvibrionales</taxon>
        <taxon>Microbulbiferaceae</taxon>
        <taxon>Biformimicrobium</taxon>
    </lineage>
</organism>
<comment type="caution">
    <text evidence="2">The sequence shown here is derived from an EMBL/GenBank/DDBJ whole genome shotgun (WGS) entry which is preliminary data.</text>
</comment>
<name>A0ABQ6LV97_9GAMM</name>
<accession>A0ABQ6LV97</accession>
<feature type="region of interest" description="Disordered" evidence="1">
    <location>
        <begin position="23"/>
        <end position="57"/>
    </location>
</feature>
<dbReference type="EMBL" id="BSYJ01000001">
    <property type="protein sequence ID" value="GMG85999.1"/>
    <property type="molecule type" value="Genomic_DNA"/>
</dbReference>
<sequence>MRIAPSLHNLHLVRRLRHGLCQHGQRADAGHDLDRPGGYDYGQQAEQQYGSGDGASGQKLHITGFRRNCYIITGCPELTKAGAIGQSSLQPSPAG</sequence>
<proteinExistence type="predicted"/>
<evidence type="ECO:0000313" key="3">
    <source>
        <dbReference type="Proteomes" id="UP001224392"/>
    </source>
</evidence>
<reference evidence="2 3" key="1">
    <citation type="submission" date="2023-04" db="EMBL/GenBank/DDBJ databases">
        <title>Marinobulbifer ophiurae gen. nov., sp. Nov., isolate from tissue of brittle star Ophioplocus japonicus.</title>
        <authorList>
            <person name="Kawano K."/>
            <person name="Sawayama S."/>
            <person name="Nakagawa S."/>
        </authorList>
    </citation>
    <scope>NUCLEOTIDE SEQUENCE [LARGE SCALE GENOMIC DNA]</scope>
    <source>
        <strain evidence="2 3">NKW57</strain>
    </source>
</reference>
<evidence type="ECO:0000256" key="1">
    <source>
        <dbReference type="SAM" id="MobiDB-lite"/>
    </source>
</evidence>
<protein>
    <submittedName>
        <fullName evidence="2">Uncharacterized protein</fullName>
    </submittedName>
</protein>